<proteinExistence type="predicted"/>
<protein>
    <submittedName>
        <fullName evidence="1">Uncharacterized protein</fullName>
    </submittedName>
</protein>
<keyword evidence="2" id="KW-1185">Reference proteome</keyword>
<gene>
    <name evidence="1" type="ORF">DRF58_06050</name>
</gene>
<accession>A0A3D9D031</accession>
<reference evidence="1 2" key="1">
    <citation type="journal article" date="2006" name="Int. J. Syst. Evol. Microbiol.">
        <title>Chryseobacterium hispanicum sp. nov., isolated from the drinking water distribution system of Sevilla, Spain.</title>
        <authorList>
            <person name="Gallego V."/>
            <person name="Garcia M.T."/>
            <person name="Ventosa A."/>
        </authorList>
    </citation>
    <scope>NUCLEOTIDE SEQUENCE [LARGE SCALE GENOMIC DNA]</scope>
    <source>
        <strain evidence="1 2">KCTC 22104</strain>
    </source>
</reference>
<sequence length="64" mass="7408">MIQGKLGIDPETIKDVNDWIELYSRADYMLKVERKIQYSAIKQALVEVVSKLFSKDSDSEDEDL</sequence>
<organism evidence="1 2">
    <name type="scientific">Epilithonimonas hispanica</name>
    <dbReference type="NCBI Taxonomy" id="358687"/>
    <lineage>
        <taxon>Bacteria</taxon>
        <taxon>Pseudomonadati</taxon>
        <taxon>Bacteroidota</taxon>
        <taxon>Flavobacteriia</taxon>
        <taxon>Flavobacteriales</taxon>
        <taxon>Weeksellaceae</taxon>
        <taxon>Chryseobacterium group</taxon>
        <taxon>Epilithonimonas</taxon>
    </lineage>
</organism>
<evidence type="ECO:0000313" key="1">
    <source>
        <dbReference type="EMBL" id="REC71376.1"/>
    </source>
</evidence>
<dbReference type="AlphaFoldDB" id="A0A3D9D031"/>
<dbReference type="EMBL" id="QNUG01000010">
    <property type="protein sequence ID" value="REC71376.1"/>
    <property type="molecule type" value="Genomic_DNA"/>
</dbReference>
<evidence type="ECO:0000313" key="2">
    <source>
        <dbReference type="Proteomes" id="UP000256326"/>
    </source>
</evidence>
<dbReference type="Proteomes" id="UP000256326">
    <property type="component" value="Unassembled WGS sequence"/>
</dbReference>
<name>A0A3D9D031_9FLAO</name>
<comment type="caution">
    <text evidence="1">The sequence shown here is derived from an EMBL/GenBank/DDBJ whole genome shotgun (WGS) entry which is preliminary data.</text>
</comment>
<dbReference type="RefSeq" id="WP_116033867.1">
    <property type="nucleotide sequence ID" value="NZ_JBHLVV010000052.1"/>
</dbReference>